<reference evidence="2 3" key="1">
    <citation type="journal article" date="2016" name="Mol. Biol. Evol.">
        <title>Comparative Genomics of Early-Diverging Mushroom-Forming Fungi Provides Insights into the Origins of Lignocellulose Decay Capabilities.</title>
        <authorList>
            <person name="Nagy L.G."/>
            <person name="Riley R."/>
            <person name="Tritt A."/>
            <person name="Adam C."/>
            <person name="Daum C."/>
            <person name="Floudas D."/>
            <person name="Sun H."/>
            <person name="Yadav J.S."/>
            <person name="Pangilinan J."/>
            <person name="Larsson K.H."/>
            <person name="Matsuura K."/>
            <person name="Barry K."/>
            <person name="Labutti K."/>
            <person name="Kuo R."/>
            <person name="Ohm R.A."/>
            <person name="Bhattacharya S.S."/>
            <person name="Shirouzu T."/>
            <person name="Yoshinaga Y."/>
            <person name="Martin F.M."/>
            <person name="Grigoriev I.V."/>
            <person name="Hibbett D.S."/>
        </authorList>
    </citation>
    <scope>NUCLEOTIDE SEQUENCE [LARGE SCALE GENOMIC DNA]</scope>
    <source>
        <strain evidence="2 3">L-15889</strain>
    </source>
</reference>
<keyword evidence="3" id="KW-1185">Reference proteome</keyword>
<sequence>MAYAYYQSNVPRWGTQEFQFSRPPLPIWRPQPHWSGMDYYRAHAAHDDPGLFQSVMGRLSVAMGLGFHEARHWHRRVYGGLVNIAQVLPSELGSAAAYEAYRYWKYHHPLYEPLAGDRERERDAMIGMAVAEATHLWQFTGRTFDTLGLRETCEIAAATAAQIADKVLGYDSDYSDYDSGYSRSGYNQDHHHSRYDDGYSHRRPRTLRRWASANSMNGAYLSAPAAAYGAATPYSGIASPYVGAGVVQAPGGVTSIPGGYAQPTAGVAVVPGTTAGYMPGNLPTYGVQPVQYGSYQTGYPVAGASVPYSSTYAMAPGYGTMGYGGYAGQAATGPTIILRKPAHHHHRARSASYSTHRR</sequence>
<dbReference type="STRING" id="1314783.A0A165MPW2"/>
<feature type="compositionally biased region" description="Basic and acidic residues" evidence="1">
    <location>
        <begin position="188"/>
        <end position="200"/>
    </location>
</feature>
<evidence type="ECO:0000313" key="3">
    <source>
        <dbReference type="Proteomes" id="UP000076727"/>
    </source>
</evidence>
<gene>
    <name evidence="2" type="ORF">DAEQUDRAFT_768455</name>
</gene>
<dbReference type="AlphaFoldDB" id="A0A165MPW2"/>
<evidence type="ECO:0000313" key="2">
    <source>
        <dbReference type="EMBL" id="KZT65968.1"/>
    </source>
</evidence>
<evidence type="ECO:0000256" key="1">
    <source>
        <dbReference type="SAM" id="MobiDB-lite"/>
    </source>
</evidence>
<name>A0A165MPW2_9APHY</name>
<organism evidence="2 3">
    <name type="scientific">Daedalea quercina L-15889</name>
    <dbReference type="NCBI Taxonomy" id="1314783"/>
    <lineage>
        <taxon>Eukaryota</taxon>
        <taxon>Fungi</taxon>
        <taxon>Dikarya</taxon>
        <taxon>Basidiomycota</taxon>
        <taxon>Agaricomycotina</taxon>
        <taxon>Agaricomycetes</taxon>
        <taxon>Polyporales</taxon>
        <taxon>Fomitopsis</taxon>
    </lineage>
</organism>
<proteinExistence type="predicted"/>
<dbReference type="OrthoDB" id="2802356at2759"/>
<dbReference type="EMBL" id="KV429097">
    <property type="protein sequence ID" value="KZT65968.1"/>
    <property type="molecule type" value="Genomic_DNA"/>
</dbReference>
<feature type="region of interest" description="Disordered" evidence="1">
    <location>
        <begin position="181"/>
        <end position="200"/>
    </location>
</feature>
<accession>A0A165MPW2</accession>
<protein>
    <submittedName>
        <fullName evidence="2">Uncharacterized protein</fullName>
    </submittedName>
</protein>
<dbReference type="Proteomes" id="UP000076727">
    <property type="component" value="Unassembled WGS sequence"/>
</dbReference>